<dbReference type="EC" id="5.3.1.1" evidence="4"/>
<dbReference type="GO" id="GO:0005829">
    <property type="term" value="C:cytosol"/>
    <property type="evidence" value="ECO:0007669"/>
    <property type="project" value="TreeGrafter"/>
</dbReference>
<sequence>MKKILIGNWKLNCSLEKIKWVSGFRREDFKKIECCVAVPYTHITTAKTDFPSFIKVCAQDCSKYEEGAYTGEVSAKMLKEIGVEYVIVGHSERRRYFDEDNSAIGEKVKRCLLSDIKVVLCVGESEEERNKQLVLNVIEEQIKSVAEKLSDMAIIHMDVAYEPVWAIGTGKIPTLHQIEYAVKHLKTFMNANRIVGRILYGGSVSLRNFKLISEIAYVDGLLVGNASLEEDFIEMAREIK</sequence>
<dbReference type="GO" id="GO:0046166">
    <property type="term" value="P:glyceraldehyde-3-phosphate biosynthetic process"/>
    <property type="evidence" value="ECO:0007669"/>
    <property type="project" value="TreeGrafter"/>
</dbReference>
<keyword evidence="4" id="KW-0324">Glycolysis</keyword>
<dbReference type="Pfam" id="PF00121">
    <property type="entry name" value="TIM"/>
    <property type="match status" value="1"/>
</dbReference>
<dbReference type="UniPathway" id="UPA00138"/>
<dbReference type="CDD" id="cd00311">
    <property type="entry name" value="TIM"/>
    <property type="match status" value="1"/>
</dbReference>
<dbReference type="InterPro" id="IPR035990">
    <property type="entry name" value="TIM_sf"/>
</dbReference>
<keyword evidence="4" id="KW-0312">Gluconeogenesis</keyword>
<dbReference type="GO" id="GO:0006094">
    <property type="term" value="P:gluconeogenesis"/>
    <property type="evidence" value="ECO:0007669"/>
    <property type="project" value="UniProtKB-UniPathway"/>
</dbReference>
<dbReference type="InterPro" id="IPR000652">
    <property type="entry name" value="Triosephosphate_isomerase"/>
</dbReference>
<evidence type="ECO:0000313" key="6">
    <source>
        <dbReference type="Proteomes" id="UP000293045"/>
    </source>
</evidence>
<accession>A0A4Q9L022</accession>
<dbReference type="GO" id="GO:0004807">
    <property type="term" value="F:triose-phosphate isomerase activity"/>
    <property type="evidence" value="ECO:0007669"/>
    <property type="project" value="UniProtKB-EC"/>
</dbReference>
<evidence type="ECO:0000313" key="5">
    <source>
        <dbReference type="EMBL" id="TBT99849.1"/>
    </source>
</evidence>
<dbReference type="NCBIfam" id="TIGR00419">
    <property type="entry name" value="tim"/>
    <property type="match status" value="1"/>
</dbReference>
<gene>
    <name evidence="5" type="ORF">CWI39_1872p0020</name>
</gene>
<dbReference type="VEuPathDB" id="MicrosporidiaDB:CWI36_1510p0010"/>
<keyword evidence="3 4" id="KW-0413">Isomerase</keyword>
<organism evidence="5 6">
    <name type="scientific">Hamiltosporidium magnivora</name>
    <dbReference type="NCBI Taxonomy" id="148818"/>
    <lineage>
        <taxon>Eukaryota</taxon>
        <taxon>Fungi</taxon>
        <taxon>Fungi incertae sedis</taxon>
        <taxon>Microsporidia</taxon>
        <taxon>Dubosqiidae</taxon>
        <taxon>Hamiltosporidium</taxon>
    </lineage>
</organism>
<dbReference type="PANTHER" id="PTHR21139">
    <property type="entry name" value="TRIOSEPHOSPHATE ISOMERASE"/>
    <property type="match status" value="1"/>
</dbReference>
<dbReference type="InterPro" id="IPR020861">
    <property type="entry name" value="Triosephosphate_isomerase_AS"/>
</dbReference>
<dbReference type="PANTHER" id="PTHR21139:SF42">
    <property type="entry name" value="TRIOSEPHOSPHATE ISOMERASE"/>
    <property type="match status" value="1"/>
</dbReference>
<dbReference type="SUPFAM" id="SSF51351">
    <property type="entry name" value="Triosephosphate isomerase (TIM)"/>
    <property type="match status" value="1"/>
</dbReference>
<evidence type="ECO:0000256" key="1">
    <source>
        <dbReference type="ARBA" id="ARBA00007422"/>
    </source>
</evidence>
<dbReference type="AlphaFoldDB" id="A0A4Q9L022"/>
<comment type="pathway">
    <text evidence="4">Carbohydrate biosynthesis; gluconeogenesis.</text>
</comment>
<dbReference type="Proteomes" id="UP000293045">
    <property type="component" value="Unassembled WGS sequence"/>
</dbReference>
<dbReference type="GO" id="GO:0006096">
    <property type="term" value="P:glycolytic process"/>
    <property type="evidence" value="ECO:0007669"/>
    <property type="project" value="UniProtKB-UniPathway"/>
</dbReference>
<dbReference type="PROSITE" id="PS51440">
    <property type="entry name" value="TIM_2"/>
    <property type="match status" value="1"/>
</dbReference>
<evidence type="ECO:0000256" key="4">
    <source>
        <dbReference type="RuleBase" id="RU363013"/>
    </source>
</evidence>
<name>A0A4Q9L022_9MICR</name>
<comment type="caution">
    <text evidence="5">The sequence shown here is derived from an EMBL/GenBank/DDBJ whole genome shotgun (WGS) entry which is preliminary data.</text>
</comment>
<dbReference type="InterPro" id="IPR013785">
    <property type="entry name" value="Aldolase_TIM"/>
</dbReference>
<reference evidence="5 6" key="1">
    <citation type="submission" date="2017-12" db="EMBL/GenBank/DDBJ databases">
        <authorList>
            <person name="Pombert J.-F."/>
            <person name="Haag K.L."/>
            <person name="Ebert D."/>
        </authorList>
    </citation>
    <scope>NUCLEOTIDE SEQUENCE [LARGE SCALE GENOMIC DNA]</scope>
    <source>
        <strain evidence="5">IL-BN-2</strain>
    </source>
</reference>
<dbReference type="UniPathway" id="UPA00109">
    <property type="reaction ID" value="UER00189"/>
</dbReference>
<dbReference type="VEuPathDB" id="MicrosporidiaDB:CWI39_1872p0020"/>
<dbReference type="Gene3D" id="3.20.20.70">
    <property type="entry name" value="Aldolase class I"/>
    <property type="match status" value="1"/>
</dbReference>
<dbReference type="PROSITE" id="PS00171">
    <property type="entry name" value="TIM_1"/>
    <property type="match status" value="1"/>
</dbReference>
<evidence type="ECO:0000256" key="3">
    <source>
        <dbReference type="ARBA" id="ARBA00023235"/>
    </source>
</evidence>
<comment type="pathway">
    <text evidence="4">Carbohydrate degradation; glycolysis; D-glyceraldehyde 3-phosphate from glycerone phosphate: step 1/1.</text>
</comment>
<dbReference type="GO" id="GO:0019563">
    <property type="term" value="P:glycerol catabolic process"/>
    <property type="evidence" value="ECO:0007669"/>
    <property type="project" value="TreeGrafter"/>
</dbReference>
<evidence type="ECO:0000256" key="2">
    <source>
        <dbReference type="ARBA" id="ARBA00011738"/>
    </source>
</evidence>
<comment type="subunit">
    <text evidence="2">Homodimer.</text>
</comment>
<comment type="catalytic activity">
    <reaction evidence="4">
        <text>D-glyceraldehyde 3-phosphate = dihydroxyacetone phosphate</text>
        <dbReference type="Rhea" id="RHEA:18585"/>
        <dbReference type="ChEBI" id="CHEBI:57642"/>
        <dbReference type="ChEBI" id="CHEBI:59776"/>
        <dbReference type="EC" id="5.3.1.1"/>
    </reaction>
</comment>
<proteinExistence type="inferred from homology"/>
<dbReference type="EMBL" id="PIXR01001872">
    <property type="protein sequence ID" value="TBT99849.1"/>
    <property type="molecule type" value="Genomic_DNA"/>
</dbReference>
<comment type="similarity">
    <text evidence="1 4">Belongs to the triosephosphate isomerase family.</text>
</comment>
<protein>
    <recommendedName>
        <fullName evidence="4">Triosephosphate isomerase</fullName>
        <ecNumber evidence="4">5.3.1.1</ecNumber>
    </recommendedName>
</protein>